<organism evidence="4 5">
    <name type="scientific">Pelobacter propionicus (strain DSM 2379 / NBRC 103807 / OttBd1)</name>
    <dbReference type="NCBI Taxonomy" id="338966"/>
    <lineage>
        <taxon>Bacteria</taxon>
        <taxon>Pseudomonadati</taxon>
        <taxon>Thermodesulfobacteriota</taxon>
        <taxon>Desulfuromonadia</taxon>
        <taxon>Desulfuromonadales</taxon>
        <taxon>Desulfuromonadaceae</taxon>
        <taxon>Pelobacter</taxon>
    </lineage>
</organism>
<evidence type="ECO:0000313" key="5">
    <source>
        <dbReference type="Proteomes" id="UP000006732"/>
    </source>
</evidence>
<dbReference type="Pfam" id="PF01855">
    <property type="entry name" value="POR_N"/>
    <property type="match status" value="1"/>
</dbReference>
<keyword evidence="4" id="KW-0670">Pyruvate</keyword>
<evidence type="ECO:0000259" key="2">
    <source>
        <dbReference type="Pfam" id="PF01558"/>
    </source>
</evidence>
<dbReference type="Gene3D" id="3.40.920.10">
    <property type="entry name" value="Pyruvate-ferredoxin oxidoreductase, PFOR, domain III"/>
    <property type="match status" value="1"/>
</dbReference>
<dbReference type="eggNOG" id="COG1014">
    <property type="taxonomic scope" value="Bacteria"/>
</dbReference>
<dbReference type="KEGG" id="ppd:Ppro_0549"/>
<accession>A1ALG0</accession>
<dbReference type="SUPFAM" id="SSF52518">
    <property type="entry name" value="Thiamin diphosphate-binding fold (THDP-binding)"/>
    <property type="match status" value="1"/>
</dbReference>
<dbReference type="OrthoDB" id="9794954at2"/>
<dbReference type="GO" id="GO:0006979">
    <property type="term" value="P:response to oxidative stress"/>
    <property type="evidence" value="ECO:0007669"/>
    <property type="project" value="TreeGrafter"/>
</dbReference>
<dbReference type="InterPro" id="IPR019752">
    <property type="entry name" value="Pyrv/ketoisovalerate_OxRed_cat"/>
</dbReference>
<dbReference type="RefSeq" id="WP_011734493.1">
    <property type="nucleotide sequence ID" value="NC_008609.1"/>
</dbReference>
<evidence type="ECO:0000256" key="1">
    <source>
        <dbReference type="ARBA" id="ARBA00023002"/>
    </source>
</evidence>
<dbReference type="Proteomes" id="UP000006732">
    <property type="component" value="Chromosome"/>
</dbReference>
<dbReference type="AlphaFoldDB" id="A1ALG0"/>
<dbReference type="EMBL" id="CP000482">
    <property type="protein sequence ID" value="ABK98180.1"/>
    <property type="molecule type" value="Genomic_DNA"/>
</dbReference>
<reference evidence="4 5" key="1">
    <citation type="submission" date="2006-10" db="EMBL/GenBank/DDBJ databases">
        <title>Complete sequence of chromosome of Pelobacter propionicus DSM 2379.</title>
        <authorList>
            <consortium name="US DOE Joint Genome Institute"/>
            <person name="Copeland A."/>
            <person name="Lucas S."/>
            <person name="Lapidus A."/>
            <person name="Barry K."/>
            <person name="Detter J.C."/>
            <person name="Glavina del Rio T."/>
            <person name="Hammon N."/>
            <person name="Israni S."/>
            <person name="Dalin E."/>
            <person name="Tice H."/>
            <person name="Pitluck S."/>
            <person name="Saunders E."/>
            <person name="Brettin T."/>
            <person name="Bruce D."/>
            <person name="Han C."/>
            <person name="Tapia R."/>
            <person name="Schmutz J."/>
            <person name="Larimer F."/>
            <person name="Land M."/>
            <person name="Hauser L."/>
            <person name="Kyrpides N."/>
            <person name="Kim E."/>
            <person name="Lovley D."/>
            <person name="Richardson P."/>
        </authorList>
    </citation>
    <scope>NUCLEOTIDE SEQUENCE [LARGE SCALE GENOMIC DNA]</scope>
    <source>
        <strain evidence="5">DSM 2379 / NBRC 103807 / OttBd1</strain>
    </source>
</reference>
<dbReference type="GO" id="GO:0016903">
    <property type="term" value="F:oxidoreductase activity, acting on the aldehyde or oxo group of donors"/>
    <property type="evidence" value="ECO:0007669"/>
    <property type="project" value="InterPro"/>
</dbReference>
<dbReference type="InterPro" id="IPR050722">
    <property type="entry name" value="Pyruvate:ferred/Flavod_OxRd"/>
</dbReference>
<keyword evidence="1" id="KW-0560">Oxidoreductase</keyword>
<dbReference type="InterPro" id="IPR029061">
    <property type="entry name" value="THDP-binding"/>
</dbReference>
<dbReference type="InterPro" id="IPR009014">
    <property type="entry name" value="Transketo_C/PFOR_II"/>
</dbReference>
<dbReference type="HOGENOM" id="CLU_017038_1_0_7"/>
<evidence type="ECO:0000313" key="4">
    <source>
        <dbReference type="EMBL" id="ABK98180.1"/>
    </source>
</evidence>
<keyword evidence="5" id="KW-1185">Reference proteome</keyword>
<dbReference type="InterPro" id="IPR022367">
    <property type="entry name" value="2-oxoacid/accept_OxRdtase_asu"/>
</dbReference>
<feature type="domain" description="Pyruvate flavodoxin/ferredoxin oxidoreductase pyrimidine binding" evidence="3">
    <location>
        <begin position="214"/>
        <end position="447"/>
    </location>
</feature>
<dbReference type="InterPro" id="IPR002880">
    <property type="entry name" value="Pyrv_Fd/Flavodoxin_OxRdtase_N"/>
</dbReference>
<dbReference type="Gene3D" id="3.40.50.920">
    <property type="match status" value="1"/>
</dbReference>
<sequence length="576" mass="61612">MGTGLKEGAARDYAIVLAGEAGQGIQVIESLLTRAFRREGYHVFSSPEFMSRIRGGSNSTLLRIGAEPVRAWSDRCDLCVAFDQKALAHLGDRIGPATLVLGDGLKGIEGQQFIDVPLARLSEAAGGRLFANTIAAGMIWGLFHAPPETLEQAVKGVFRGKAAEAIDHNLVAAKSGMDVGRELRRTGRMSLALPPPDSGRKDLHLTGTEAIALGAMAGGCNFVSFYPMSPSTGVASFLAKHGHDFGIIVEQAEDEICAATMVLGAWYAGARALTTTSGGGFALMSEALSLAGVTESPMVILLAQRPGPATGLPTRTEQGDLNLALHAGHGDVPRIILAPGNPQQAFDCARDAFRLADAYQVPVIILTDQYLMDSGVDGEGFQPPDPPFESTAVAAMPGYRRYALTKNGISPRAIPGWGAGLVVCDSHEHNEDGHIDETPSTRTEMVDKRLRKLAAIVENTPPPQWIGPEDATSLVICWGSTREIVLEAVAGPGMERLAVMHFQQLFPLHGETGRRLQRVDNLILVEGNASGQLGQLLRGTWGITCRHRILKYNGRQFSVEELRTRLGEIVAQGEHT</sequence>
<dbReference type="PANTHER" id="PTHR32154">
    <property type="entry name" value="PYRUVATE-FLAVODOXIN OXIDOREDUCTASE-RELATED"/>
    <property type="match status" value="1"/>
</dbReference>
<dbReference type="PANTHER" id="PTHR32154:SF20">
    <property type="entry name" value="2-OXOGLUTARATE OXIDOREDUCTASE SUBUNIT KORA"/>
    <property type="match status" value="1"/>
</dbReference>
<dbReference type="Pfam" id="PF01558">
    <property type="entry name" value="POR"/>
    <property type="match status" value="1"/>
</dbReference>
<dbReference type="SUPFAM" id="SSF52922">
    <property type="entry name" value="TK C-terminal domain-like"/>
    <property type="match status" value="1"/>
</dbReference>
<dbReference type="NCBIfam" id="TIGR03710">
    <property type="entry name" value="OAFO_sf"/>
    <property type="match status" value="1"/>
</dbReference>
<evidence type="ECO:0000259" key="3">
    <source>
        <dbReference type="Pfam" id="PF01855"/>
    </source>
</evidence>
<proteinExistence type="predicted"/>
<dbReference type="FunFam" id="3.40.50.970:FF:000022">
    <property type="entry name" value="2-oxoglutarate ferredoxin oxidoreductase alpha subunit"/>
    <property type="match status" value="1"/>
</dbReference>
<dbReference type="InterPro" id="IPR002869">
    <property type="entry name" value="Pyrv_flavodox_OxRed_cen"/>
</dbReference>
<protein>
    <submittedName>
        <fullName evidence="4">Pyruvate flavodoxin/ferredoxin oxidoreductase domain protein</fullName>
    </submittedName>
</protein>
<dbReference type="Gene3D" id="3.40.50.970">
    <property type="match status" value="1"/>
</dbReference>
<dbReference type="eggNOG" id="COG0674">
    <property type="taxonomic scope" value="Bacteria"/>
</dbReference>
<feature type="domain" description="Pyruvate/ketoisovalerate oxidoreductase catalytic" evidence="2">
    <location>
        <begin position="21"/>
        <end position="178"/>
    </location>
</feature>
<name>A1ALG0_PELPD</name>
<gene>
    <name evidence="4" type="ordered locus">Ppro_0549</name>
</gene>
<dbReference type="SUPFAM" id="SSF53323">
    <property type="entry name" value="Pyruvate-ferredoxin oxidoreductase, PFOR, domain III"/>
    <property type="match status" value="1"/>
</dbReference>
<dbReference type="CDD" id="cd07034">
    <property type="entry name" value="TPP_PYR_PFOR_IOR-alpha_like"/>
    <property type="match status" value="1"/>
</dbReference>
<dbReference type="STRING" id="338966.Ppro_0549"/>